<organism evidence="1 2">
    <name type="scientific">Microctonus hyperodae</name>
    <name type="common">Parasitoid wasp</name>
    <dbReference type="NCBI Taxonomy" id="165561"/>
    <lineage>
        <taxon>Eukaryota</taxon>
        <taxon>Metazoa</taxon>
        <taxon>Ecdysozoa</taxon>
        <taxon>Arthropoda</taxon>
        <taxon>Hexapoda</taxon>
        <taxon>Insecta</taxon>
        <taxon>Pterygota</taxon>
        <taxon>Neoptera</taxon>
        <taxon>Endopterygota</taxon>
        <taxon>Hymenoptera</taxon>
        <taxon>Apocrita</taxon>
        <taxon>Ichneumonoidea</taxon>
        <taxon>Braconidae</taxon>
        <taxon>Euphorinae</taxon>
        <taxon>Microctonus</taxon>
    </lineage>
</organism>
<comment type="caution">
    <text evidence="1">The sequence shown here is derived from an EMBL/GenBank/DDBJ whole genome shotgun (WGS) entry which is preliminary data.</text>
</comment>
<gene>
    <name evidence="1" type="ORF">PV327_010936</name>
</gene>
<keyword evidence="2" id="KW-1185">Reference proteome</keyword>
<dbReference type="SUPFAM" id="SSF52980">
    <property type="entry name" value="Restriction endonuclease-like"/>
    <property type="match status" value="1"/>
</dbReference>
<dbReference type="AlphaFoldDB" id="A0AA39F0H2"/>
<evidence type="ECO:0000313" key="1">
    <source>
        <dbReference type="EMBL" id="KAK0159870.1"/>
    </source>
</evidence>
<evidence type="ECO:0000313" key="2">
    <source>
        <dbReference type="Proteomes" id="UP001168972"/>
    </source>
</evidence>
<dbReference type="GO" id="GO:0006281">
    <property type="term" value="P:DNA repair"/>
    <property type="evidence" value="ECO:0007669"/>
    <property type="project" value="UniProtKB-ARBA"/>
</dbReference>
<reference evidence="1" key="1">
    <citation type="journal article" date="2023" name="bioRxiv">
        <title>Scaffold-level genome assemblies of two parasitoid biocontrol wasps reveal the parthenogenesis mechanism and an associated novel virus.</title>
        <authorList>
            <person name="Inwood S."/>
            <person name="Skelly J."/>
            <person name="Guhlin J."/>
            <person name="Harrop T."/>
            <person name="Goldson S."/>
            <person name="Dearden P."/>
        </authorList>
    </citation>
    <scope>NUCLEOTIDE SEQUENCE</scope>
    <source>
        <strain evidence="1">Lincoln</strain>
        <tissue evidence="1">Whole body</tissue>
    </source>
</reference>
<dbReference type="InterPro" id="IPR011335">
    <property type="entry name" value="Restrct_endonuc-II-like"/>
</dbReference>
<dbReference type="Proteomes" id="UP001168972">
    <property type="component" value="Unassembled WGS sequence"/>
</dbReference>
<dbReference type="InterPro" id="IPR011604">
    <property type="entry name" value="PDDEXK-like_dom_sf"/>
</dbReference>
<reference evidence="1" key="2">
    <citation type="submission" date="2023-03" db="EMBL/GenBank/DDBJ databases">
        <authorList>
            <person name="Inwood S.N."/>
            <person name="Skelly J.G."/>
            <person name="Guhlin J."/>
            <person name="Harrop T.W.R."/>
            <person name="Goldson S.G."/>
            <person name="Dearden P.K."/>
        </authorList>
    </citation>
    <scope>NUCLEOTIDE SEQUENCE</scope>
    <source>
        <strain evidence="1">Lincoln</strain>
        <tissue evidence="1">Whole body</tissue>
    </source>
</reference>
<dbReference type="Gene3D" id="3.90.320.10">
    <property type="match status" value="1"/>
</dbReference>
<accession>A0AA39F0H2</accession>
<dbReference type="EMBL" id="JAQQBR010001836">
    <property type="protein sequence ID" value="KAK0159870.1"/>
    <property type="molecule type" value="Genomic_DNA"/>
</dbReference>
<name>A0AA39F0H2_MICHY</name>
<protein>
    <submittedName>
        <fullName evidence="1">Uncharacterized protein</fullName>
    </submittedName>
</protein>
<sequence length="269" mass="31170">MTKSTEVIDKIVQRSSVMRLKICYMNGVNGFTTKPAFSHRDEIGTAVNTPRISECGKCKHITGLIYYVNHIESFTKIDQEQLWGHVSAKRFAKENYSKGKYFYEMYSPTKNVNMEPVEVKVSELKCNSSLKLMLMTAEKGTIDFEIETCVDSLLDKVKKQLITETSQACVNEIFMFQMDHPVYKSNFEMNENDKQYYEKQSNCNKWFKARQLRISASKNVHSIKQNEKVAKELYEKLYEVEIIKLGVLVSEKQPWLCASLDGLVYNIIL</sequence>
<proteinExistence type="predicted"/>